<dbReference type="InterPro" id="IPR001357">
    <property type="entry name" value="BRCT_dom"/>
</dbReference>
<dbReference type="PANTHER" id="PTHR14625">
    <property type="entry name" value="MICROCEPHALIN"/>
    <property type="match status" value="1"/>
</dbReference>
<dbReference type="InterPro" id="IPR022047">
    <property type="entry name" value="Microcephalin-like"/>
</dbReference>
<name>A0AAE0TXB2_9PEZI</name>
<feature type="compositionally biased region" description="Acidic residues" evidence="1">
    <location>
        <begin position="512"/>
        <end position="537"/>
    </location>
</feature>
<feature type="compositionally biased region" description="Acidic residues" evidence="1">
    <location>
        <begin position="1154"/>
        <end position="1167"/>
    </location>
</feature>
<feature type="region of interest" description="Disordered" evidence="1">
    <location>
        <begin position="1198"/>
        <end position="1219"/>
    </location>
</feature>
<dbReference type="SUPFAM" id="SSF52113">
    <property type="entry name" value="BRCT domain"/>
    <property type="match status" value="1"/>
</dbReference>
<dbReference type="EMBL" id="JAULSN010000001">
    <property type="protein sequence ID" value="KAK3382958.1"/>
    <property type="molecule type" value="Genomic_DNA"/>
</dbReference>
<accession>A0AAE0TXB2</accession>
<feature type="region of interest" description="Disordered" evidence="1">
    <location>
        <begin position="415"/>
        <end position="452"/>
    </location>
</feature>
<feature type="compositionally biased region" description="Low complexity" evidence="1">
    <location>
        <begin position="670"/>
        <end position="697"/>
    </location>
</feature>
<feature type="compositionally biased region" description="Polar residues" evidence="1">
    <location>
        <begin position="905"/>
        <end position="916"/>
    </location>
</feature>
<dbReference type="Proteomes" id="UP001287356">
    <property type="component" value="Unassembled WGS sequence"/>
</dbReference>
<feature type="compositionally biased region" description="Acidic residues" evidence="1">
    <location>
        <begin position="760"/>
        <end position="772"/>
    </location>
</feature>
<feature type="compositionally biased region" description="Low complexity" evidence="1">
    <location>
        <begin position="235"/>
        <end position="264"/>
    </location>
</feature>
<comment type="caution">
    <text evidence="3">The sequence shown here is derived from an EMBL/GenBank/DDBJ whole genome shotgun (WGS) entry which is preliminary data.</text>
</comment>
<feature type="compositionally biased region" description="Low complexity" evidence="1">
    <location>
        <begin position="69"/>
        <end position="80"/>
    </location>
</feature>
<dbReference type="GO" id="GO:0000278">
    <property type="term" value="P:mitotic cell cycle"/>
    <property type="evidence" value="ECO:0007669"/>
    <property type="project" value="TreeGrafter"/>
</dbReference>
<proteinExistence type="predicted"/>
<evidence type="ECO:0000313" key="3">
    <source>
        <dbReference type="EMBL" id="KAK3382958.1"/>
    </source>
</evidence>
<dbReference type="Gene3D" id="3.40.50.10190">
    <property type="entry name" value="BRCT domain"/>
    <property type="match status" value="1"/>
</dbReference>
<feature type="compositionally biased region" description="Acidic residues" evidence="1">
    <location>
        <begin position="1210"/>
        <end position="1219"/>
    </location>
</feature>
<dbReference type="PROSITE" id="PS50172">
    <property type="entry name" value="BRCT"/>
    <property type="match status" value="1"/>
</dbReference>
<reference evidence="3" key="1">
    <citation type="journal article" date="2023" name="Mol. Phylogenet. Evol.">
        <title>Genome-scale phylogeny and comparative genomics of the fungal order Sordariales.</title>
        <authorList>
            <person name="Hensen N."/>
            <person name="Bonometti L."/>
            <person name="Westerberg I."/>
            <person name="Brannstrom I.O."/>
            <person name="Guillou S."/>
            <person name="Cros-Aarteil S."/>
            <person name="Calhoun S."/>
            <person name="Haridas S."/>
            <person name="Kuo A."/>
            <person name="Mondo S."/>
            <person name="Pangilinan J."/>
            <person name="Riley R."/>
            <person name="LaButti K."/>
            <person name="Andreopoulos B."/>
            <person name="Lipzen A."/>
            <person name="Chen C."/>
            <person name="Yan M."/>
            <person name="Daum C."/>
            <person name="Ng V."/>
            <person name="Clum A."/>
            <person name="Steindorff A."/>
            <person name="Ohm R.A."/>
            <person name="Martin F."/>
            <person name="Silar P."/>
            <person name="Natvig D.O."/>
            <person name="Lalanne C."/>
            <person name="Gautier V."/>
            <person name="Ament-Velasquez S.L."/>
            <person name="Kruys A."/>
            <person name="Hutchinson M.I."/>
            <person name="Powell A.J."/>
            <person name="Barry K."/>
            <person name="Miller A.N."/>
            <person name="Grigoriev I.V."/>
            <person name="Debuchy R."/>
            <person name="Gladieux P."/>
            <person name="Hiltunen Thoren M."/>
            <person name="Johannesson H."/>
        </authorList>
    </citation>
    <scope>NUCLEOTIDE SEQUENCE</scope>
    <source>
        <strain evidence="3">CBS 958.72</strain>
    </source>
</reference>
<feature type="region of interest" description="Disordered" evidence="1">
    <location>
        <begin position="1"/>
        <end position="370"/>
    </location>
</feature>
<evidence type="ECO:0000256" key="1">
    <source>
        <dbReference type="SAM" id="MobiDB-lite"/>
    </source>
</evidence>
<organism evidence="3 4">
    <name type="scientific">Lasiosphaeria ovina</name>
    <dbReference type="NCBI Taxonomy" id="92902"/>
    <lineage>
        <taxon>Eukaryota</taxon>
        <taxon>Fungi</taxon>
        <taxon>Dikarya</taxon>
        <taxon>Ascomycota</taxon>
        <taxon>Pezizomycotina</taxon>
        <taxon>Sordariomycetes</taxon>
        <taxon>Sordariomycetidae</taxon>
        <taxon>Sordariales</taxon>
        <taxon>Lasiosphaeriaceae</taxon>
        <taxon>Lasiosphaeria</taxon>
    </lineage>
</organism>
<feature type="compositionally biased region" description="Polar residues" evidence="1">
    <location>
        <begin position="932"/>
        <end position="945"/>
    </location>
</feature>
<protein>
    <recommendedName>
        <fullName evidence="2">BRCT domain-containing protein</fullName>
    </recommendedName>
</protein>
<sequence length="1284" mass="135074">MDPQSPPKRITRARAAAKAVEPATRTTRIVTAAAKAKAKTTTSATASTTSSANKRKTRSDDDGEESDNDGPPASTTMKAARATRGRAKKTADQSQTEPEPEQQAAPVKAPRGRPKKVVVPAAEEEPQAVKPARATRGRKAAGVADELETPAPAEPVKKTTRGRPPLGTATATAGTKSTAKPALKKTVKFEEPEKENIAPPNAGGRRGASTKTAATAGPESAATTTSGLRGKPVRSRAGTATGSKAAAAAGRSTRSNNATSSTVSQKKEKPIPLSPKKINQLALNRNTDSDDELAMDEKAPVRRFKKGPIKPPALGGASSSSTTRDRAPSAASASAPDEQDENLVLQPPEGTMVLGSPARRLPASPWKNSIKSPARRVEGLLGAPSAAAAAAAAVQANGQPAPSPAKMSLLQSPAKRQPLGGNMKMGGSIVGGGAQASASPLRMPLLSSPAKRPASPVKAAVAAHLSQPAAAVHDEGDRLGGRILVPKAAILATPRPAEQAYLLRAGGRAAEDGNDDDDDDDDDDEMVLGHGDDDEGGDGMPDSPTRLRFPGRLSAVLPRHADPALLLAGNSNLMVSLPEEQGQDHDEEDADAEEDGGGEPMALDHDEAADDDFVFSADVTPTKKASADDVFAQLREKDRRDAAAAYDDETESEEEEEEEETEDEYDDAAGADVPATPCPRATRAAAAVGGRTPASAAGRSAAKRVRVDGKFGFTPLADQLSGWSAGASPPKTASPSRGSFFDEAMADDQTKGQAEAEAGLTEDEEEQEDATPELDSPVLEDIPFSPEDVALAVEAHEMSLLEPEAVDQLVREHSEDESEHDERYGDENDVPIDPALESVAVAPLPRSQPRTPRAPLAARREVHTTSKIPLKPADDSTPPPLNRSVKKRSHSISRLPVQRPAAPQRSATVISYSPTRTNKRESLPQPHPVTPQKGSTEGSSWSTAGTPARTPRRDDVSPALLRGAVVFVDVHTTEGADASGIFVELLAAMGARCVKTWAWNPASSPPPSSSGSEAAAKIGITHVVYKDGGRRTLEKVRESAGVVQCVGVSWVLDCERENTWLDEAPYYIDTSLMPRGGARRRKSMEPRSIANLNGMLVPAGNPSATTPARQTSSSFKGSHTAPHPSAPAPRTPAYNRRASSLWVRTPEDRGHADDDADGSDDDKDDTDGEWRGMLTPVPKTPAPEAVARYAAALTPGSLSSLQSCDGEYEHGDDDDDDENDVDRRRAALMTRTCPPKASSSRVILGDGILARDKDQGVLMRLMAARRKSLQFAPKVGSPLAKAWN</sequence>
<feature type="compositionally biased region" description="Polar residues" evidence="1">
    <location>
        <begin position="1102"/>
        <end position="1117"/>
    </location>
</feature>
<dbReference type="InterPro" id="IPR036420">
    <property type="entry name" value="BRCT_dom_sf"/>
</dbReference>
<feature type="compositionally biased region" description="Basic and acidic residues" evidence="1">
    <location>
        <begin position="187"/>
        <end position="196"/>
    </location>
</feature>
<feature type="compositionally biased region" description="Low complexity" evidence="1">
    <location>
        <begin position="13"/>
        <end position="52"/>
    </location>
</feature>
<feature type="compositionally biased region" description="Low complexity" evidence="1">
    <location>
        <begin position="167"/>
        <end position="181"/>
    </location>
</feature>
<reference evidence="3" key="2">
    <citation type="submission" date="2023-06" db="EMBL/GenBank/DDBJ databases">
        <authorList>
            <consortium name="Lawrence Berkeley National Laboratory"/>
            <person name="Haridas S."/>
            <person name="Hensen N."/>
            <person name="Bonometti L."/>
            <person name="Westerberg I."/>
            <person name="Brannstrom I.O."/>
            <person name="Guillou S."/>
            <person name="Cros-Aarteil S."/>
            <person name="Calhoun S."/>
            <person name="Kuo A."/>
            <person name="Mondo S."/>
            <person name="Pangilinan J."/>
            <person name="Riley R."/>
            <person name="Labutti K."/>
            <person name="Andreopoulos B."/>
            <person name="Lipzen A."/>
            <person name="Chen C."/>
            <person name="Yanf M."/>
            <person name="Daum C."/>
            <person name="Ng V."/>
            <person name="Clum A."/>
            <person name="Steindorff A."/>
            <person name="Ohm R."/>
            <person name="Martin F."/>
            <person name="Silar P."/>
            <person name="Natvig D."/>
            <person name="Lalanne C."/>
            <person name="Gautier V."/>
            <person name="Ament-Velasquez S.L."/>
            <person name="Kruys A."/>
            <person name="Hutchinson M.I."/>
            <person name="Powell A.J."/>
            <person name="Barry K."/>
            <person name="Miller A.N."/>
            <person name="Grigoriev I.V."/>
            <person name="Debuchy R."/>
            <person name="Gladieux P."/>
            <person name="Thoren M.H."/>
            <person name="Johannesson H."/>
        </authorList>
    </citation>
    <scope>NUCLEOTIDE SEQUENCE</scope>
    <source>
        <strain evidence="3">CBS 958.72</strain>
    </source>
</reference>
<feature type="region of interest" description="Disordered" evidence="1">
    <location>
        <begin position="1093"/>
        <end position="1182"/>
    </location>
</feature>
<dbReference type="PANTHER" id="PTHR14625:SF3">
    <property type="entry name" value="MICROCEPHALIN"/>
    <property type="match status" value="1"/>
</dbReference>
<feature type="compositionally biased region" description="Basic and acidic residues" evidence="1">
    <location>
        <begin position="809"/>
        <end position="826"/>
    </location>
</feature>
<dbReference type="CDD" id="cd17716">
    <property type="entry name" value="BRCT_microcephalin_rpt1"/>
    <property type="match status" value="1"/>
</dbReference>
<feature type="domain" description="BRCT" evidence="2">
    <location>
        <begin position="1021"/>
        <end position="1068"/>
    </location>
</feature>
<feature type="compositionally biased region" description="Acidic residues" evidence="1">
    <location>
        <begin position="585"/>
        <end position="597"/>
    </location>
</feature>
<feature type="region of interest" description="Disordered" evidence="1">
    <location>
        <begin position="502"/>
        <end position="549"/>
    </location>
</feature>
<feature type="compositionally biased region" description="Acidic residues" evidence="1">
    <location>
        <begin position="646"/>
        <end position="669"/>
    </location>
</feature>
<evidence type="ECO:0000259" key="2">
    <source>
        <dbReference type="PROSITE" id="PS50172"/>
    </source>
</evidence>
<gene>
    <name evidence="3" type="ORF">B0T24DRAFT_672893</name>
</gene>
<keyword evidence="4" id="KW-1185">Reference proteome</keyword>
<evidence type="ECO:0000313" key="4">
    <source>
        <dbReference type="Proteomes" id="UP001287356"/>
    </source>
</evidence>
<feature type="compositionally biased region" description="Low complexity" evidence="1">
    <location>
        <begin position="317"/>
        <end position="336"/>
    </location>
</feature>
<feature type="region of interest" description="Disordered" evidence="1">
    <location>
        <begin position="572"/>
        <end position="956"/>
    </location>
</feature>